<evidence type="ECO:0000256" key="12">
    <source>
        <dbReference type="ARBA" id="ARBA00023136"/>
    </source>
</evidence>
<reference evidence="18" key="1">
    <citation type="journal article" date="2014" name="Nat. Commun.">
        <title>Genome sequence of mungbean and insights into evolution within Vigna species.</title>
        <authorList>
            <person name="Kang Y.J."/>
            <person name="Kim S.K."/>
            <person name="Kim M.Y."/>
            <person name="Lestari P."/>
            <person name="Kim K.H."/>
            <person name="Ha B.K."/>
            <person name="Jun T.H."/>
            <person name="Hwang W.J."/>
            <person name="Lee T."/>
            <person name="Lee J."/>
            <person name="Shim S."/>
            <person name="Yoon M.Y."/>
            <person name="Jang Y.E."/>
            <person name="Han K.S."/>
            <person name="Taeprayoon P."/>
            <person name="Yoon N."/>
            <person name="Somta P."/>
            <person name="Tanya P."/>
            <person name="Kim K.S."/>
            <person name="Gwag J.G."/>
            <person name="Moon J.K."/>
            <person name="Lee Y.H."/>
            <person name="Park B.S."/>
            <person name="Bombarely A."/>
            <person name="Doyle J.J."/>
            <person name="Jackson S.A."/>
            <person name="Schafleitner R."/>
            <person name="Srinives P."/>
            <person name="Varshney R.K."/>
            <person name="Lee S.H."/>
        </authorList>
    </citation>
    <scope>NUCLEOTIDE SEQUENCE [LARGE SCALE GENOMIC DNA]</scope>
    <source>
        <strain evidence="18">cv. VC1973A</strain>
    </source>
</reference>
<evidence type="ECO:0000256" key="9">
    <source>
        <dbReference type="ARBA" id="ARBA00022777"/>
    </source>
</evidence>
<feature type="binding site" evidence="15">
    <location>
        <position position="75"/>
    </location>
    <ligand>
        <name>ATP</name>
        <dbReference type="ChEBI" id="CHEBI:30616"/>
    </ligand>
</feature>
<dbReference type="GO" id="GO:0016020">
    <property type="term" value="C:membrane"/>
    <property type="evidence" value="ECO:0007669"/>
    <property type="project" value="UniProtKB-SubCell"/>
</dbReference>
<evidence type="ECO:0000256" key="1">
    <source>
        <dbReference type="ARBA" id="ARBA00004167"/>
    </source>
</evidence>
<dbReference type="PROSITE" id="PS50011">
    <property type="entry name" value="PROTEIN_KINASE_DOM"/>
    <property type="match status" value="1"/>
</dbReference>
<dbReference type="PROSITE" id="PS00107">
    <property type="entry name" value="PROTEIN_KINASE_ATP"/>
    <property type="match status" value="1"/>
</dbReference>
<keyword evidence="10 15" id="KW-0067">ATP-binding</keyword>
<evidence type="ECO:0000259" key="17">
    <source>
        <dbReference type="PROSITE" id="PS50011"/>
    </source>
</evidence>
<accession>A0A3Q0FA82</accession>
<protein>
    <submittedName>
        <fullName evidence="19">Receptor protein kinase TMK1-like</fullName>
    </submittedName>
</protein>
<proteinExistence type="predicted"/>
<dbReference type="KEGG" id="vra:111242282"/>
<gene>
    <name evidence="19" type="primary">LOC111242282</name>
</gene>
<evidence type="ECO:0000313" key="18">
    <source>
        <dbReference type="Proteomes" id="UP000087766"/>
    </source>
</evidence>
<dbReference type="Pfam" id="PF07714">
    <property type="entry name" value="PK_Tyr_Ser-Thr"/>
    <property type="match status" value="1"/>
</dbReference>
<evidence type="ECO:0000256" key="4">
    <source>
        <dbReference type="ARBA" id="ARBA00022679"/>
    </source>
</evidence>
<dbReference type="PANTHER" id="PTHR47986:SF13">
    <property type="entry name" value="RECEPTOR PROTEIN KINASE TMK1-LIKE"/>
    <property type="match status" value="1"/>
</dbReference>
<evidence type="ECO:0000256" key="16">
    <source>
        <dbReference type="SAM" id="Phobius"/>
    </source>
</evidence>
<evidence type="ECO:0000256" key="8">
    <source>
        <dbReference type="ARBA" id="ARBA00022741"/>
    </source>
</evidence>
<dbReference type="GO" id="GO:0004674">
    <property type="term" value="F:protein serine/threonine kinase activity"/>
    <property type="evidence" value="ECO:0007669"/>
    <property type="project" value="UniProtKB-KW"/>
</dbReference>
<keyword evidence="7" id="KW-0677">Repeat</keyword>
<feature type="domain" description="Protein kinase" evidence="17">
    <location>
        <begin position="47"/>
        <end position="461"/>
    </location>
</feature>
<dbReference type="InterPro" id="IPR052422">
    <property type="entry name" value="Auxin_Ser/Thr_Kinase"/>
</dbReference>
<dbReference type="InterPro" id="IPR017441">
    <property type="entry name" value="Protein_kinase_ATP_BS"/>
</dbReference>
<keyword evidence="12 16" id="KW-0472">Membrane</keyword>
<dbReference type="AlphaFoldDB" id="A0A3Q0FA82"/>
<dbReference type="Gene3D" id="1.10.510.10">
    <property type="entry name" value="Transferase(Phosphotransferase) domain 1"/>
    <property type="match status" value="2"/>
</dbReference>
<evidence type="ECO:0000256" key="13">
    <source>
        <dbReference type="ARBA" id="ARBA00023170"/>
    </source>
</evidence>
<dbReference type="RefSeq" id="XP_022640521.1">
    <property type="nucleotide sequence ID" value="XM_022784800.1"/>
</dbReference>
<keyword evidence="8 15" id="KW-0547">Nucleotide-binding</keyword>
<evidence type="ECO:0000256" key="15">
    <source>
        <dbReference type="PROSITE-ProRule" id="PRU10141"/>
    </source>
</evidence>
<evidence type="ECO:0000256" key="11">
    <source>
        <dbReference type="ARBA" id="ARBA00022989"/>
    </source>
</evidence>
<keyword evidence="14" id="KW-0325">Glycoprotein</keyword>
<keyword evidence="18" id="KW-1185">Reference proteome</keyword>
<evidence type="ECO:0000313" key="19">
    <source>
        <dbReference type="RefSeq" id="XP_022640521.1"/>
    </source>
</evidence>
<keyword evidence="3" id="KW-0433">Leucine-rich repeat</keyword>
<keyword evidence="5 16" id="KW-0812">Transmembrane</keyword>
<evidence type="ECO:0000256" key="6">
    <source>
        <dbReference type="ARBA" id="ARBA00022729"/>
    </source>
</evidence>
<dbReference type="InterPro" id="IPR010325">
    <property type="entry name" value="Rhamnogal_lyase"/>
</dbReference>
<evidence type="ECO:0000256" key="10">
    <source>
        <dbReference type="ARBA" id="ARBA00022840"/>
    </source>
</evidence>
<dbReference type="Pfam" id="PF06045">
    <property type="entry name" value="Rhamnogal_lyase"/>
    <property type="match status" value="1"/>
</dbReference>
<dbReference type="GeneID" id="111242282"/>
<keyword evidence="6" id="KW-0732">Signal</keyword>
<comment type="subcellular location">
    <subcellularLocation>
        <location evidence="1">Membrane</location>
        <topology evidence="1">Single-pass membrane protein</topology>
    </subcellularLocation>
</comment>
<keyword evidence="4" id="KW-0808">Transferase</keyword>
<organism evidence="18 19">
    <name type="scientific">Vigna radiata var. radiata</name>
    <name type="common">Mung bean</name>
    <name type="synonym">Phaseolus aureus</name>
    <dbReference type="NCBI Taxonomy" id="3916"/>
    <lineage>
        <taxon>Eukaryota</taxon>
        <taxon>Viridiplantae</taxon>
        <taxon>Streptophyta</taxon>
        <taxon>Embryophyta</taxon>
        <taxon>Tracheophyta</taxon>
        <taxon>Spermatophyta</taxon>
        <taxon>Magnoliopsida</taxon>
        <taxon>eudicotyledons</taxon>
        <taxon>Gunneridae</taxon>
        <taxon>Pentapetalae</taxon>
        <taxon>rosids</taxon>
        <taxon>fabids</taxon>
        <taxon>Fabales</taxon>
        <taxon>Fabaceae</taxon>
        <taxon>Papilionoideae</taxon>
        <taxon>50 kb inversion clade</taxon>
        <taxon>NPAAA clade</taxon>
        <taxon>indigoferoid/millettioid clade</taxon>
        <taxon>Phaseoleae</taxon>
        <taxon>Vigna</taxon>
    </lineage>
</organism>
<keyword evidence="2" id="KW-0723">Serine/threonine-protein kinase</keyword>
<sequence length="461" mass="52853">MCEKHLKPDLLLGLSGTAWRLKHRFPQIHSGLRFPNFQVLRNVTKNFAPENELGRGGFGVVYKGELDDGTKIAVKRMEVGVISSKALDEFQAEIAVLSKVWHRHLVCLLGYSIEGNERILVYEYMPQGALSKHLFHWKSLELEPLSWKRRLNICYLQIYLLSSNFILILISMFKYISVTGKITTKADVFSFGVVLMELLTGLMALDEDRPEESQYLAAWFWHIKSDKKKLMATIELQRPFPHSNFTSITTPTEKSHHASTPWNLSTLAIGHSSIFPNFIVRDFKLKFASTIAWIVFVFSNNESLPLATSLRNLQVQFEIPNSQFHMFHYMAISDTRQRKMSTVEDRRTGKALAYPEVVYLTHATDPQIRGEVDDKYQYSIENKDNSVHGWIAEDDSTPVGFWVITPTNVFHNAEPVKQELTSHVGSTSLSMFTDTHYAGKETIIIFYEGETYKKVNSKMDV</sequence>
<evidence type="ECO:0000256" key="2">
    <source>
        <dbReference type="ARBA" id="ARBA00022527"/>
    </source>
</evidence>
<evidence type="ECO:0000256" key="5">
    <source>
        <dbReference type="ARBA" id="ARBA00022692"/>
    </source>
</evidence>
<evidence type="ECO:0000256" key="7">
    <source>
        <dbReference type="ARBA" id="ARBA00022737"/>
    </source>
</evidence>
<dbReference type="InterPro" id="IPR001245">
    <property type="entry name" value="Ser-Thr/Tyr_kinase_cat_dom"/>
</dbReference>
<reference evidence="19" key="2">
    <citation type="submission" date="2025-08" db="UniProtKB">
        <authorList>
            <consortium name="RefSeq"/>
        </authorList>
    </citation>
    <scope>IDENTIFICATION</scope>
    <source>
        <tissue evidence="19">Leaf</tissue>
    </source>
</reference>
<dbReference type="OrthoDB" id="2130367at2759"/>
<keyword evidence="11 16" id="KW-1133">Transmembrane helix</keyword>
<dbReference type="SUPFAM" id="SSF56112">
    <property type="entry name" value="Protein kinase-like (PK-like)"/>
    <property type="match status" value="1"/>
</dbReference>
<dbReference type="InterPro" id="IPR011009">
    <property type="entry name" value="Kinase-like_dom_sf"/>
</dbReference>
<feature type="transmembrane region" description="Helical" evidence="16">
    <location>
        <begin position="158"/>
        <end position="176"/>
    </location>
</feature>
<dbReference type="InterPro" id="IPR000719">
    <property type="entry name" value="Prot_kinase_dom"/>
</dbReference>
<evidence type="ECO:0000256" key="14">
    <source>
        <dbReference type="ARBA" id="ARBA00023180"/>
    </source>
</evidence>
<dbReference type="PANTHER" id="PTHR47986">
    <property type="entry name" value="OSJNBA0070M12.3 PROTEIN"/>
    <property type="match status" value="1"/>
</dbReference>
<dbReference type="Proteomes" id="UP000087766">
    <property type="component" value="Chromosome 8"/>
</dbReference>
<dbReference type="FunFam" id="3.30.200.20:FF:000039">
    <property type="entry name" value="receptor-like protein kinase FERONIA"/>
    <property type="match status" value="1"/>
</dbReference>
<name>A0A3Q0FA82_VIGRR</name>
<dbReference type="GO" id="GO:0005524">
    <property type="term" value="F:ATP binding"/>
    <property type="evidence" value="ECO:0007669"/>
    <property type="project" value="UniProtKB-UniRule"/>
</dbReference>
<keyword evidence="13" id="KW-0675">Receptor</keyword>
<keyword evidence="9" id="KW-0418">Kinase</keyword>
<evidence type="ECO:0000256" key="3">
    <source>
        <dbReference type="ARBA" id="ARBA00022614"/>
    </source>
</evidence>